<keyword evidence="8" id="KW-0594">Phospholipid biosynthesis</keyword>
<evidence type="ECO:0000256" key="7">
    <source>
        <dbReference type="ARBA" id="ARBA00023136"/>
    </source>
</evidence>
<evidence type="ECO:0000256" key="10">
    <source>
        <dbReference type="ARBA" id="ARBA00023315"/>
    </source>
</evidence>
<evidence type="ECO:0000256" key="6">
    <source>
        <dbReference type="ARBA" id="ARBA00023098"/>
    </source>
</evidence>
<evidence type="ECO:0000256" key="8">
    <source>
        <dbReference type="ARBA" id="ARBA00023209"/>
    </source>
</evidence>
<evidence type="ECO:0000256" key="2">
    <source>
        <dbReference type="ARBA" id="ARBA00022516"/>
    </source>
</evidence>
<keyword evidence="6" id="KW-0443">Lipid metabolism</keyword>
<dbReference type="GO" id="GO:0016020">
    <property type="term" value="C:membrane"/>
    <property type="evidence" value="ECO:0007669"/>
    <property type="project" value="UniProtKB-SubCell"/>
</dbReference>
<evidence type="ECO:0000256" key="9">
    <source>
        <dbReference type="ARBA" id="ARBA00023264"/>
    </source>
</evidence>
<dbReference type="PANTHER" id="PTHR31201">
    <property type="entry name" value="OS01G0585100 PROTEIN"/>
    <property type="match status" value="1"/>
</dbReference>
<evidence type="ECO:0000256" key="3">
    <source>
        <dbReference type="ARBA" id="ARBA00022679"/>
    </source>
</evidence>
<dbReference type="GO" id="GO:0016746">
    <property type="term" value="F:acyltransferase activity"/>
    <property type="evidence" value="ECO:0007669"/>
    <property type="project" value="UniProtKB-KW"/>
</dbReference>
<feature type="transmembrane region" description="Helical" evidence="11">
    <location>
        <begin position="51"/>
        <end position="69"/>
    </location>
</feature>
<dbReference type="EMBL" id="MN739879">
    <property type="protein sequence ID" value="QHT75540.1"/>
    <property type="molecule type" value="Genomic_DNA"/>
</dbReference>
<feature type="transmembrane region" description="Helical" evidence="11">
    <location>
        <begin position="26"/>
        <end position="44"/>
    </location>
</feature>
<dbReference type="Pfam" id="PF10998">
    <property type="entry name" value="DUF2838"/>
    <property type="match status" value="1"/>
</dbReference>
<name>A0A6C0H583_9ZZZZ</name>
<feature type="transmembrane region" description="Helical" evidence="11">
    <location>
        <begin position="183"/>
        <end position="204"/>
    </location>
</feature>
<keyword evidence="2" id="KW-0444">Lipid biosynthesis</keyword>
<evidence type="ECO:0000256" key="5">
    <source>
        <dbReference type="ARBA" id="ARBA00022989"/>
    </source>
</evidence>
<keyword evidence="3" id="KW-0808">Transferase</keyword>
<comment type="subcellular location">
    <subcellularLocation>
        <location evidence="1">Membrane</location>
        <topology evidence="1">Multi-pass membrane protein</topology>
    </subcellularLocation>
</comment>
<evidence type="ECO:0000313" key="12">
    <source>
        <dbReference type="EMBL" id="QHT75540.1"/>
    </source>
</evidence>
<dbReference type="InterPro" id="IPR021261">
    <property type="entry name" value="GPCAT"/>
</dbReference>
<dbReference type="GO" id="GO:0006656">
    <property type="term" value="P:phosphatidylcholine biosynthetic process"/>
    <property type="evidence" value="ECO:0007669"/>
    <property type="project" value="TreeGrafter"/>
</dbReference>
<proteinExistence type="predicted"/>
<evidence type="ECO:0000256" key="4">
    <source>
        <dbReference type="ARBA" id="ARBA00022692"/>
    </source>
</evidence>
<feature type="transmembrane region" description="Helical" evidence="11">
    <location>
        <begin position="134"/>
        <end position="152"/>
    </location>
</feature>
<evidence type="ECO:0008006" key="13">
    <source>
        <dbReference type="Google" id="ProtNLM"/>
    </source>
</evidence>
<keyword evidence="7 11" id="KW-0472">Membrane</keyword>
<reference evidence="12" key="1">
    <citation type="journal article" date="2020" name="Nature">
        <title>Giant virus diversity and host interactions through global metagenomics.</title>
        <authorList>
            <person name="Schulz F."/>
            <person name="Roux S."/>
            <person name="Paez-Espino D."/>
            <person name="Jungbluth S."/>
            <person name="Walsh D.A."/>
            <person name="Denef V.J."/>
            <person name="McMahon K.D."/>
            <person name="Konstantinidis K.T."/>
            <person name="Eloe-Fadrosh E.A."/>
            <person name="Kyrpides N.C."/>
            <person name="Woyke T."/>
        </authorList>
    </citation>
    <scope>NUCLEOTIDE SEQUENCE</scope>
    <source>
        <strain evidence="12">GVMAG-M-3300023179-71</strain>
    </source>
</reference>
<evidence type="ECO:0000256" key="1">
    <source>
        <dbReference type="ARBA" id="ARBA00004141"/>
    </source>
</evidence>
<dbReference type="AlphaFoldDB" id="A0A6C0H583"/>
<keyword evidence="10" id="KW-0012">Acyltransferase</keyword>
<keyword evidence="4 11" id="KW-0812">Transmembrane</keyword>
<organism evidence="12">
    <name type="scientific">viral metagenome</name>
    <dbReference type="NCBI Taxonomy" id="1070528"/>
    <lineage>
        <taxon>unclassified sequences</taxon>
        <taxon>metagenomes</taxon>
        <taxon>organismal metagenomes</taxon>
    </lineage>
</organism>
<protein>
    <recommendedName>
        <fullName evidence="13">Glycerophosphocholine acyltransferase 1</fullName>
    </recommendedName>
</protein>
<dbReference type="PANTHER" id="PTHR31201:SF1">
    <property type="entry name" value="GLYCEROPHOSPHOCHOLINE ACYLTRANSFERASE 1"/>
    <property type="match status" value="1"/>
</dbReference>
<evidence type="ECO:0000256" key="11">
    <source>
        <dbReference type="SAM" id="Phobius"/>
    </source>
</evidence>
<accession>A0A6C0H583</accession>
<keyword evidence="5 11" id="KW-1133">Transmembrane helix</keyword>
<keyword evidence="9" id="KW-1208">Phospholipid metabolism</keyword>
<sequence length="227" mass="27740">MIIIINIFIVLSVIYLMTYKPHNFEFYYLYLMSTILTIIFYNFIKRKYQFFMFDFCYFTILFTLFNIYYKNEILSNILYTHSTGMLSSAIIIWNNKFILTKMNKMTSLYIHLLPNIYYYCQQNTPSKLNYSYSILFYLSWQIFYVVITEIFFKNTLNKNYMTSFKYMKDIYFPNNNNITWLKILFVTLQFIIMLFCLLIPSIIINSKLNHLYYICILFLISCYNGMK</sequence>